<evidence type="ECO:0000313" key="1">
    <source>
        <dbReference type="EMBL" id="RRT85221.1"/>
    </source>
</evidence>
<dbReference type="AlphaFoldDB" id="A0A427B9R6"/>
<dbReference type="EMBL" id="AMZH03000153">
    <property type="protein sequence ID" value="RRT85221.1"/>
    <property type="molecule type" value="Genomic_DNA"/>
</dbReference>
<gene>
    <name evidence="1" type="ORF">B296_00003691</name>
</gene>
<name>A0A427B9R6_ENSVE</name>
<sequence length="167" mass="19197">MLGMWTARKRGQQCHLWQRLTEEEYGDIGTIVRQGDCKLQRRRITVRDHCSRLGVTEGKKKSPLSSMEGSNGHCRMGWRYCYCRSWEAAMVALGRQWLWSLYCRGGGDDGWAATFDCATEMTWCGRWQRKEMACGWLQREDVDGASGKRSWLRKRMTAGVGFALSIG</sequence>
<dbReference type="Proteomes" id="UP000287651">
    <property type="component" value="Unassembled WGS sequence"/>
</dbReference>
<accession>A0A427B9R6</accession>
<reference evidence="1 2" key="1">
    <citation type="journal article" date="2014" name="Agronomy (Basel)">
        <title>A Draft Genome Sequence for Ensete ventricosum, the Drought-Tolerant Tree Against Hunger.</title>
        <authorList>
            <person name="Harrison J."/>
            <person name="Moore K.A."/>
            <person name="Paszkiewicz K."/>
            <person name="Jones T."/>
            <person name="Grant M."/>
            <person name="Ambacheew D."/>
            <person name="Muzemil S."/>
            <person name="Studholme D.J."/>
        </authorList>
    </citation>
    <scope>NUCLEOTIDE SEQUENCE [LARGE SCALE GENOMIC DNA]</scope>
</reference>
<proteinExistence type="predicted"/>
<protein>
    <submittedName>
        <fullName evidence="1">Uncharacterized protein</fullName>
    </submittedName>
</protein>
<evidence type="ECO:0000313" key="2">
    <source>
        <dbReference type="Proteomes" id="UP000287651"/>
    </source>
</evidence>
<comment type="caution">
    <text evidence="1">The sequence shown here is derived from an EMBL/GenBank/DDBJ whole genome shotgun (WGS) entry which is preliminary data.</text>
</comment>
<organism evidence="1 2">
    <name type="scientific">Ensete ventricosum</name>
    <name type="common">Abyssinian banana</name>
    <name type="synonym">Musa ensete</name>
    <dbReference type="NCBI Taxonomy" id="4639"/>
    <lineage>
        <taxon>Eukaryota</taxon>
        <taxon>Viridiplantae</taxon>
        <taxon>Streptophyta</taxon>
        <taxon>Embryophyta</taxon>
        <taxon>Tracheophyta</taxon>
        <taxon>Spermatophyta</taxon>
        <taxon>Magnoliopsida</taxon>
        <taxon>Liliopsida</taxon>
        <taxon>Zingiberales</taxon>
        <taxon>Musaceae</taxon>
        <taxon>Ensete</taxon>
    </lineage>
</organism>